<keyword evidence="3 4" id="KW-0472">Membrane</keyword>
<dbReference type="GO" id="GO:0005886">
    <property type="term" value="C:plasma membrane"/>
    <property type="evidence" value="ECO:0007669"/>
    <property type="project" value="UniProtKB-SubCell"/>
</dbReference>
<dbReference type="PANTHER" id="PTHR22550">
    <property type="entry name" value="SPORE GERMINATION PROTEIN"/>
    <property type="match status" value="1"/>
</dbReference>
<comment type="similarity">
    <text evidence="2 4">Belongs to the GerABKA family.</text>
</comment>
<organism evidence="6 7">
    <name type="scientific">Sediminibacillus albus</name>
    <dbReference type="NCBI Taxonomy" id="407036"/>
    <lineage>
        <taxon>Bacteria</taxon>
        <taxon>Bacillati</taxon>
        <taxon>Bacillota</taxon>
        <taxon>Bacilli</taxon>
        <taxon>Bacillales</taxon>
        <taxon>Bacillaceae</taxon>
        <taxon>Sediminibacillus</taxon>
    </lineage>
</organism>
<evidence type="ECO:0000313" key="7">
    <source>
        <dbReference type="Proteomes" id="UP000198694"/>
    </source>
</evidence>
<dbReference type="InterPro" id="IPR050768">
    <property type="entry name" value="UPF0353/GerABKA_families"/>
</dbReference>
<dbReference type="Proteomes" id="UP000198694">
    <property type="component" value="Unassembled WGS sequence"/>
</dbReference>
<reference evidence="6 7" key="1">
    <citation type="submission" date="2016-10" db="EMBL/GenBank/DDBJ databases">
        <authorList>
            <person name="de Groot N.N."/>
        </authorList>
    </citation>
    <scope>NUCLEOTIDE SEQUENCE [LARGE SCALE GENOMIC DNA]</scope>
    <source>
        <strain evidence="6 7">CGMCC 1.6502</strain>
    </source>
</reference>
<name>A0A1G9CAM8_9BACI</name>
<protein>
    <submittedName>
        <fullName evidence="6">GerA spore germination protein</fullName>
    </submittedName>
</protein>
<gene>
    <name evidence="6" type="ORF">SAMN05216243_3346</name>
</gene>
<keyword evidence="7" id="KW-1185">Reference proteome</keyword>
<dbReference type="RefSeq" id="WP_093216612.1">
    <property type="nucleotide sequence ID" value="NZ_FNFL01000007.1"/>
</dbReference>
<feature type="transmembrane region" description="Helical" evidence="5">
    <location>
        <begin position="386"/>
        <end position="406"/>
    </location>
</feature>
<feature type="transmembrane region" description="Helical" evidence="5">
    <location>
        <begin position="418"/>
        <end position="441"/>
    </location>
</feature>
<dbReference type="STRING" id="407036.SAMN05216243_3346"/>
<dbReference type="PANTHER" id="PTHR22550:SF5">
    <property type="entry name" value="LEUCINE ZIPPER PROTEIN 4"/>
    <property type="match status" value="1"/>
</dbReference>
<evidence type="ECO:0000256" key="5">
    <source>
        <dbReference type="SAM" id="Phobius"/>
    </source>
</evidence>
<evidence type="ECO:0000313" key="6">
    <source>
        <dbReference type="EMBL" id="SDK48733.1"/>
    </source>
</evidence>
<dbReference type="OrthoDB" id="9772630at2"/>
<dbReference type="EMBL" id="FNFL01000007">
    <property type="protein sequence ID" value="SDK48733.1"/>
    <property type="molecule type" value="Genomic_DNA"/>
</dbReference>
<accession>A0A1G9CAM8</accession>
<dbReference type="AlphaFoldDB" id="A0A1G9CAM8"/>
<proteinExistence type="inferred from homology"/>
<evidence type="ECO:0000256" key="1">
    <source>
        <dbReference type="ARBA" id="ARBA00004141"/>
    </source>
</evidence>
<dbReference type="Pfam" id="PF03323">
    <property type="entry name" value="GerA"/>
    <property type="match status" value="1"/>
</dbReference>
<dbReference type="InterPro" id="IPR004995">
    <property type="entry name" value="Spore_Ger"/>
</dbReference>
<keyword evidence="5" id="KW-0812">Transmembrane</keyword>
<feature type="transmembrane region" description="Helical" evidence="5">
    <location>
        <begin position="290"/>
        <end position="310"/>
    </location>
</feature>
<dbReference type="GO" id="GO:0009847">
    <property type="term" value="P:spore germination"/>
    <property type="evidence" value="ECO:0007669"/>
    <property type="project" value="UniProtKB-UniRule"/>
</dbReference>
<evidence type="ECO:0000256" key="3">
    <source>
        <dbReference type="ARBA" id="ARBA00023136"/>
    </source>
</evidence>
<sequence>MKRSKERKSKAKEMFPLSIADLKKQLSDAMHDNPDFQLQEFQVGASKILVFYITVMINKNQLNSSILSPLLSKKNDWTLAEIRNKLPLGNAALQTDLKAIMDDLISGAVGIYVENEEGLLTYLIPQQEHRKVQKSDKESTVLGPQDAFTESLDTNLNQVRWRLNSNDLVSEKIIVGERVKTEIRLMYLKSLANETDVQTMRQRLQNLVMDEIEDATPLTYFIEDSSMSIFPQFYQTELPSRFTYSITKGKVGVLVDKSPTGIIAPTTLFSFFESTEDVFMRWNVGSFIRILRFVALIISALLTPAYVAAVTFHYEIIPTPLLTSLGSSRAAVPFPPVIEAMFLELLIELLREAGARLPTKVGQTIGIVGGIVIGQAAVAAGLTSNILIIVVAISALASFTAPSYLIGSTIRVIRFPMILLSGFLGLIGVMAGICFLVIHLLKVTSLGRPYLLPAYPFNYKDFDNTFYRLPNFISNLRSVSFRPKDMIRYKQKRTKKMKDIDE</sequence>
<keyword evidence="5" id="KW-1133">Transmembrane helix</keyword>
<evidence type="ECO:0000256" key="2">
    <source>
        <dbReference type="ARBA" id="ARBA00005278"/>
    </source>
</evidence>
<evidence type="ECO:0000256" key="4">
    <source>
        <dbReference type="PIRNR" id="PIRNR005690"/>
    </source>
</evidence>
<dbReference type="PIRSF" id="PIRSF005690">
    <property type="entry name" value="GerBA"/>
    <property type="match status" value="1"/>
</dbReference>
<comment type="subcellular location">
    <subcellularLocation>
        <location evidence="4">Cell membrane</location>
    </subcellularLocation>
    <subcellularLocation>
        <location evidence="1">Membrane</location>
        <topology evidence="1">Multi-pass membrane protein</topology>
    </subcellularLocation>
</comment>